<gene>
    <name evidence="2" type="ORF">GCM10009754_26310</name>
</gene>
<dbReference type="Proteomes" id="UP001501116">
    <property type="component" value="Unassembled WGS sequence"/>
</dbReference>
<name>A0ABN2QNC0_9PSEU</name>
<comment type="caution">
    <text evidence="2">The sequence shown here is derived from an EMBL/GenBank/DDBJ whole genome shotgun (WGS) entry which is preliminary data.</text>
</comment>
<reference evidence="2 3" key="1">
    <citation type="journal article" date="2019" name="Int. J. Syst. Evol. Microbiol.">
        <title>The Global Catalogue of Microorganisms (GCM) 10K type strain sequencing project: providing services to taxonomists for standard genome sequencing and annotation.</title>
        <authorList>
            <consortium name="The Broad Institute Genomics Platform"/>
            <consortium name="The Broad Institute Genome Sequencing Center for Infectious Disease"/>
            <person name="Wu L."/>
            <person name="Ma J."/>
        </authorList>
    </citation>
    <scope>NUCLEOTIDE SEQUENCE [LARGE SCALE GENOMIC DNA]</scope>
    <source>
        <strain evidence="2 3">JCM 14545</strain>
    </source>
</reference>
<accession>A0ABN2QNC0</accession>
<keyword evidence="3" id="KW-1185">Reference proteome</keyword>
<evidence type="ECO:0000313" key="2">
    <source>
        <dbReference type="EMBL" id="GAA1955394.1"/>
    </source>
</evidence>
<dbReference type="EMBL" id="BAAANN010000009">
    <property type="protein sequence ID" value="GAA1955394.1"/>
    <property type="molecule type" value="Genomic_DNA"/>
</dbReference>
<organism evidence="2 3">
    <name type="scientific">Amycolatopsis minnesotensis</name>
    <dbReference type="NCBI Taxonomy" id="337894"/>
    <lineage>
        <taxon>Bacteria</taxon>
        <taxon>Bacillati</taxon>
        <taxon>Actinomycetota</taxon>
        <taxon>Actinomycetes</taxon>
        <taxon>Pseudonocardiales</taxon>
        <taxon>Pseudonocardiaceae</taxon>
        <taxon>Amycolatopsis</taxon>
    </lineage>
</organism>
<sequence>MPRGHLQGARNGLETGERPGVVSGRRVTCPQTSTRRRAGHHTGALLYPRGESYYGVAGVVPAIPARVKL</sequence>
<protein>
    <submittedName>
        <fullName evidence="2">Uncharacterized protein</fullName>
    </submittedName>
</protein>
<proteinExistence type="predicted"/>
<evidence type="ECO:0000313" key="3">
    <source>
        <dbReference type="Proteomes" id="UP001501116"/>
    </source>
</evidence>
<evidence type="ECO:0000256" key="1">
    <source>
        <dbReference type="SAM" id="MobiDB-lite"/>
    </source>
</evidence>
<feature type="region of interest" description="Disordered" evidence="1">
    <location>
        <begin position="1"/>
        <end position="39"/>
    </location>
</feature>